<feature type="domain" description="Big-1" evidence="3">
    <location>
        <begin position="622"/>
        <end position="709"/>
    </location>
</feature>
<dbReference type="GO" id="GO:0009279">
    <property type="term" value="C:cell outer membrane"/>
    <property type="evidence" value="ECO:0007669"/>
    <property type="project" value="TreeGrafter"/>
</dbReference>
<dbReference type="InterPro" id="IPR038177">
    <property type="entry name" value="IAT_beta_sf"/>
</dbReference>
<dbReference type="InterPro" id="IPR008964">
    <property type="entry name" value="Invasin/intimin_cell_adhesion"/>
</dbReference>
<dbReference type="EMBL" id="MRWE01000009">
    <property type="protein sequence ID" value="ORJ26131.1"/>
    <property type="molecule type" value="Genomic_DNA"/>
</dbReference>
<evidence type="ECO:0000313" key="5">
    <source>
        <dbReference type="Proteomes" id="UP000192536"/>
    </source>
</evidence>
<evidence type="ECO:0000256" key="2">
    <source>
        <dbReference type="SAM" id="SignalP"/>
    </source>
</evidence>
<evidence type="ECO:0000313" key="4">
    <source>
        <dbReference type="EMBL" id="ORJ26131.1"/>
    </source>
</evidence>
<dbReference type="SMART" id="SM00634">
    <property type="entry name" value="BID_1"/>
    <property type="match status" value="3"/>
</dbReference>
<evidence type="ECO:0000256" key="1">
    <source>
        <dbReference type="ARBA" id="ARBA00010116"/>
    </source>
</evidence>
<dbReference type="InterPro" id="IPR003344">
    <property type="entry name" value="Big_1_dom"/>
</dbReference>
<dbReference type="PROSITE" id="PS51127">
    <property type="entry name" value="BIG1"/>
    <property type="match status" value="2"/>
</dbReference>
<organism evidence="4 5">
    <name type="scientific">Rouxiella badensis</name>
    <dbReference type="NCBI Taxonomy" id="1646377"/>
    <lineage>
        <taxon>Bacteria</taxon>
        <taxon>Pseudomonadati</taxon>
        <taxon>Pseudomonadota</taxon>
        <taxon>Gammaproteobacteria</taxon>
        <taxon>Enterobacterales</taxon>
        <taxon>Yersiniaceae</taxon>
        <taxon>Rouxiella</taxon>
    </lineage>
</organism>
<name>A0A1X0WHD6_9GAMM</name>
<dbReference type="Pfam" id="PF02369">
    <property type="entry name" value="Big_1"/>
    <property type="match status" value="2"/>
</dbReference>
<comment type="similarity">
    <text evidence="1">Belongs to the intimin/invasin family.</text>
</comment>
<comment type="caution">
    <text evidence="4">The sequence shown here is derived from an EMBL/GenBank/DDBJ whole genome shotgun (WGS) entry which is preliminary data.</text>
</comment>
<dbReference type="Pfam" id="PF09134">
    <property type="entry name" value="Invasin_D3"/>
    <property type="match status" value="1"/>
</dbReference>
<dbReference type="STRING" id="1646377.BS640_07295"/>
<dbReference type="Gene3D" id="2.60.40.10">
    <property type="entry name" value="Immunoglobulins"/>
    <property type="match status" value="4"/>
</dbReference>
<keyword evidence="2" id="KW-0732">Signal</keyword>
<sequence length="904" mass="95989">MKVIFPKRRAFLVWSQISLQVMLPLALSQQANASTDRAQARAGVIDSGSKLVHGYRLQSGETTASLLKNNKLQIDQVWDINSFAFNSRNALLAAPVGTLIYLPGPATGAVPASSNNTANLAAKHLTAAGSQFDGRNPISADKVATGYASSLASQAAGQQAESWLNKLGGSSRITLGTGLGSSTSEIAGDVLVPLYDNKAENLFFTQLGLRRIDSRQTLNLGLGTRYFADAWMLGSNVFLDNDMTGKNRRWGIGAEWWTDNLRLSANGYLRLTEWHQSRDGTDLEERPANGWDIEAQSWIPAYPQIGGKLKYEQYYGQNVALINHSEVQSDPSAVSASVNWTPIPLVTLEGEHRSITSGKADNIVRLMLNYDFSRSLAAMLDPSQVAAMRSLQGGRYDLVSRNNRIVLDYRKQTLIKLSMARSLEGKAGQVIPLEIEVSSTHGFEKMRIVADELVKAGGTIINPLTKDAAVQLPAYNSATNNTYLLTATAIDTRGGESSPMQAKIVVHEEADIGNSSAVMAESILPANGTSATKITLMLADKDKNPVKGVADKLQLKIKSTTRAGELVTFTKFTESSTAGTYTADVTAGSTAGEVVLVSSLGGATLFETPLTLQAVVVEANNVVQLDANAIGTLVGMNIQLTATVHDKNGKAVENATVSFGGTGLDGAGDKTTDANGQAVAQMTSQTAGKFTATAQVGSGTVLSKELRFTEAGAAVAVVDLTTDLTLVEVEQPIVASVTVRDANGSPLKDEVVDFTGNELDITDVTRTDIDGIATATITSQKVGDFILRAKSGNKSSKNKTLTFTAATVAEAASIEFTSDKENYKVGDNITLTAIVKDKTGKVIKNKEVTVRYSIPVISLDKKTVLTNSQGRAIFTGQVIMSSSAAVLTATAGRVETLLGISTSD</sequence>
<dbReference type="InterPro" id="IPR015217">
    <property type="entry name" value="Invasin_dom_3"/>
</dbReference>
<evidence type="ECO:0000259" key="3">
    <source>
        <dbReference type="PROSITE" id="PS51127"/>
    </source>
</evidence>
<dbReference type="Proteomes" id="UP000192536">
    <property type="component" value="Unassembled WGS sequence"/>
</dbReference>
<keyword evidence="5" id="KW-1185">Reference proteome</keyword>
<dbReference type="InterPro" id="IPR013783">
    <property type="entry name" value="Ig-like_fold"/>
</dbReference>
<accession>A0A1X0WHD6</accession>
<dbReference type="PANTHER" id="PTHR39576">
    <property type="entry name" value="ATTACHING AND EFFACING PROTEIN HOMOLOG-RELATED-RELATED"/>
    <property type="match status" value="1"/>
</dbReference>
<dbReference type="SUPFAM" id="SSF49373">
    <property type="entry name" value="Invasin/intimin cell-adhesion fragments"/>
    <property type="match status" value="4"/>
</dbReference>
<dbReference type="InterPro" id="IPR024519">
    <property type="entry name" value="IAT_beta"/>
</dbReference>
<dbReference type="PANTHER" id="PTHR39576:SF2">
    <property type="entry name" value="ATTACHING AND EFFACING PROTEIN HOMOLOG-RELATED"/>
    <property type="match status" value="1"/>
</dbReference>
<proteinExistence type="inferred from homology"/>
<gene>
    <name evidence="4" type="ORF">BS640_07295</name>
</gene>
<dbReference type="InterPro" id="IPR051715">
    <property type="entry name" value="Intimin-Invasin_domain"/>
</dbReference>
<feature type="signal peptide" evidence="2">
    <location>
        <begin position="1"/>
        <end position="33"/>
    </location>
</feature>
<protein>
    <recommendedName>
        <fullName evidence="3">Big-1 domain-containing protein</fullName>
    </recommendedName>
</protein>
<reference evidence="4 5" key="1">
    <citation type="journal article" date="2017" name="Int. J. Syst. Evol. Microbiol.">
        <title>Rouxiella badensis sp. nov. and Rouxiella silvae sp. nov. isolated from peat bog soil in Germany and emendation of the genus description.</title>
        <authorList>
            <person name="Le Fleche-Mateos A."/>
            <person name="Kugler J.H."/>
            <person name="Hansen S.H."/>
            <person name="Syldatk C."/>
            <person name="Hausmann R."/>
            <person name="Lomprez F."/>
            <person name="Vandenbogaert M."/>
            <person name="Manuguerra J.C."/>
            <person name="Grimont P.A."/>
        </authorList>
    </citation>
    <scope>NUCLEOTIDE SEQUENCE [LARGE SCALE GENOMIC DNA]</scope>
    <source>
        <strain evidence="4 5">DSM 100043</strain>
    </source>
</reference>
<feature type="domain" description="Big-1" evidence="3">
    <location>
        <begin position="717"/>
        <end position="804"/>
    </location>
</feature>
<feature type="chain" id="PRO_5010867428" description="Big-1 domain-containing protein" evidence="2">
    <location>
        <begin position="34"/>
        <end position="904"/>
    </location>
</feature>
<dbReference type="RefSeq" id="WP_017494304.1">
    <property type="nucleotide sequence ID" value="NZ_MRWE01000009.1"/>
</dbReference>
<dbReference type="AlphaFoldDB" id="A0A1X0WHD6"/>
<dbReference type="Gene3D" id="2.40.160.160">
    <property type="entry name" value="Inverse autotransporter, beta-domain"/>
    <property type="match status" value="1"/>
</dbReference>
<dbReference type="Pfam" id="PF11924">
    <property type="entry name" value="IAT_beta"/>
    <property type="match status" value="1"/>
</dbReference>